<dbReference type="PROSITE" id="PS00671">
    <property type="entry name" value="D_2_HYDROXYACID_DH_3"/>
    <property type="match status" value="1"/>
</dbReference>
<dbReference type="InterPro" id="IPR029753">
    <property type="entry name" value="D-isomer_DH_CS"/>
</dbReference>
<dbReference type="PANTHER" id="PTHR42789">
    <property type="entry name" value="D-ISOMER SPECIFIC 2-HYDROXYACID DEHYDROGENASE FAMILY PROTEIN (AFU_ORTHOLOGUE AFUA_6G10090)"/>
    <property type="match status" value="1"/>
</dbReference>
<evidence type="ECO:0000259" key="6">
    <source>
        <dbReference type="Pfam" id="PF00389"/>
    </source>
</evidence>
<sequence>MYAKIAITIRSFSSIDLLSELLKNHGEVKYINTSGKRLGEDELCHILEDFDGVIAGTEKFSSKVLESSPKLRVISRVGVGVDSIDQEAAKKQGISILNTPEAPALAVAEHTLALTFAVIKRIATYNENMRDNNFTIESGLLLAGKTVGVIGLGRVGRRVAEMFEMLGCNILFYDPFLPVNFISNWKRVDSLDYVLKKADIITLHVPPQSDGKPLIGSNELNVCKSGMVLINTSRGSLVDENALAKAIESGVVWGAGLDVFPVEPYSGKLLDFPQVVATPHVASNTIESRQQMEKEAINNLLAKLRDL</sequence>
<dbReference type="RefSeq" id="WP_023844591.1">
    <property type="nucleotide sequence ID" value="NZ_AZAJ01000001.1"/>
</dbReference>
<name>W9DQ83_METTI</name>
<protein>
    <submittedName>
        <fullName evidence="8">Phosphoglycerate dehydrogenase-like oxidoreductase</fullName>
    </submittedName>
</protein>
<comment type="caution">
    <text evidence="8">The sequence shown here is derived from an EMBL/GenBank/DDBJ whole genome shotgun (WGS) entry which is preliminary data.</text>
</comment>
<evidence type="ECO:0000256" key="4">
    <source>
        <dbReference type="ARBA" id="ARBA00023027"/>
    </source>
</evidence>
<dbReference type="Proteomes" id="UP000019483">
    <property type="component" value="Unassembled WGS sequence"/>
</dbReference>
<dbReference type="STRING" id="1090322.MettiDRAFT_0879"/>
<dbReference type="InterPro" id="IPR050857">
    <property type="entry name" value="D-2-hydroxyacid_DH"/>
</dbReference>
<gene>
    <name evidence="8" type="ORF">MettiDRAFT_0879</name>
</gene>
<keyword evidence="2" id="KW-0028">Amino-acid biosynthesis</keyword>
<evidence type="ECO:0000313" key="9">
    <source>
        <dbReference type="Proteomes" id="UP000019483"/>
    </source>
</evidence>
<dbReference type="InterPro" id="IPR029752">
    <property type="entry name" value="D-isomer_DH_CS1"/>
</dbReference>
<reference evidence="8 9" key="1">
    <citation type="submission" date="2013-08" db="EMBL/GenBank/DDBJ databases">
        <authorList>
            <consortium name="DOE Joint Genome Institute"/>
            <person name="Eisen J."/>
            <person name="Huntemann M."/>
            <person name="Han J."/>
            <person name="Chen A."/>
            <person name="Kyrpides N."/>
            <person name="Mavromatis K."/>
            <person name="Markowitz V."/>
            <person name="Palaniappan K."/>
            <person name="Ivanova N."/>
            <person name="Schaumberg A."/>
            <person name="Pati A."/>
            <person name="Liolios K."/>
            <person name="Nordberg H.P."/>
            <person name="Cantor M.N."/>
            <person name="Hua S.X."/>
            <person name="Woyke T."/>
        </authorList>
    </citation>
    <scope>NUCLEOTIDE SEQUENCE [LARGE SCALE GENOMIC DNA]</scope>
    <source>
        <strain evidence="8 9">DSM 2278</strain>
    </source>
</reference>
<dbReference type="GO" id="GO:0051287">
    <property type="term" value="F:NAD binding"/>
    <property type="evidence" value="ECO:0007669"/>
    <property type="project" value="InterPro"/>
</dbReference>
<evidence type="ECO:0000259" key="7">
    <source>
        <dbReference type="Pfam" id="PF02826"/>
    </source>
</evidence>
<organism evidence="8 9">
    <name type="scientific">Methanolobus tindarius DSM 2278</name>
    <dbReference type="NCBI Taxonomy" id="1090322"/>
    <lineage>
        <taxon>Archaea</taxon>
        <taxon>Methanobacteriati</taxon>
        <taxon>Methanobacteriota</taxon>
        <taxon>Stenosarchaea group</taxon>
        <taxon>Methanomicrobia</taxon>
        <taxon>Methanosarcinales</taxon>
        <taxon>Methanosarcinaceae</taxon>
        <taxon>Methanolobus</taxon>
    </lineage>
</organism>
<evidence type="ECO:0000256" key="3">
    <source>
        <dbReference type="ARBA" id="ARBA00023002"/>
    </source>
</evidence>
<dbReference type="InterPro" id="IPR006139">
    <property type="entry name" value="D-isomer_2_OHA_DH_cat_dom"/>
</dbReference>
<accession>W9DQ83</accession>
<comment type="similarity">
    <text evidence="1 5">Belongs to the D-isomer specific 2-hydroxyacid dehydrogenase family.</text>
</comment>
<keyword evidence="3 5" id="KW-0560">Oxidoreductase</keyword>
<dbReference type="GO" id="GO:0016616">
    <property type="term" value="F:oxidoreductase activity, acting on the CH-OH group of donors, NAD or NADP as acceptor"/>
    <property type="evidence" value="ECO:0007669"/>
    <property type="project" value="InterPro"/>
</dbReference>
<evidence type="ECO:0000256" key="2">
    <source>
        <dbReference type="ARBA" id="ARBA00022605"/>
    </source>
</evidence>
<dbReference type="Pfam" id="PF00389">
    <property type="entry name" value="2-Hacid_dh"/>
    <property type="match status" value="1"/>
</dbReference>
<dbReference type="SUPFAM" id="SSF51735">
    <property type="entry name" value="NAD(P)-binding Rossmann-fold domains"/>
    <property type="match status" value="1"/>
</dbReference>
<dbReference type="InterPro" id="IPR036291">
    <property type="entry name" value="NAD(P)-bd_dom_sf"/>
</dbReference>
<dbReference type="Pfam" id="PF02826">
    <property type="entry name" value="2-Hacid_dh_C"/>
    <property type="match status" value="1"/>
</dbReference>
<dbReference type="PROSITE" id="PS00065">
    <property type="entry name" value="D_2_HYDROXYACID_DH_1"/>
    <property type="match status" value="1"/>
</dbReference>
<evidence type="ECO:0000256" key="1">
    <source>
        <dbReference type="ARBA" id="ARBA00005854"/>
    </source>
</evidence>
<evidence type="ECO:0000256" key="5">
    <source>
        <dbReference type="RuleBase" id="RU003719"/>
    </source>
</evidence>
<feature type="domain" description="D-isomer specific 2-hydroxyacid dehydrogenase NAD-binding" evidence="7">
    <location>
        <begin position="112"/>
        <end position="282"/>
    </location>
</feature>
<dbReference type="SUPFAM" id="SSF52283">
    <property type="entry name" value="Formate/glycerate dehydrogenase catalytic domain-like"/>
    <property type="match status" value="1"/>
</dbReference>
<dbReference type="GO" id="GO:0008652">
    <property type="term" value="P:amino acid biosynthetic process"/>
    <property type="evidence" value="ECO:0007669"/>
    <property type="project" value="UniProtKB-KW"/>
</dbReference>
<keyword evidence="9" id="KW-1185">Reference proteome</keyword>
<keyword evidence="4" id="KW-0520">NAD</keyword>
<dbReference type="EMBL" id="AZAJ01000001">
    <property type="protein sequence ID" value="ETA67455.1"/>
    <property type="molecule type" value="Genomic_DNA"/>
</dbReference>
<proteinExistence type="inferred from homology"/>
<dbReference type="AlphaFoldDB" id="W9DQ83"/>
<dbReference type="OrthoDB" id="7437at2157"/>
<feature type="domain" description="D-isomer specific 2-hydroxyacid dehydrogenase catalytic" evidence="6">
    <location>
        <begin position="20"/>
        <end position="303"/>
    </location>
</feature>
<dbReference type="Gene3D" id="3.40.50.720">
    <property type="entry name" value="NAD(P)-binding Rossmann-like Domain"/>
    <property type="match status" value="2"/>
</dbReference>
<evidence type="ECO:0000313" key="8">
    <source>
        <dbReference type="EMBL" id="ETA67455.1"/>
    </source>
</evidence>
<dbReference type="PANTHER" id="PTHR42789:SF1">
    <property type="entry name" value="D-ISOMER SPECIFIC 2-HYDROXYACID DEHYDROGENASE FAMILY PROTEIN (AFU_ORTHOLOGUE AFUA_6G10090)"/>
    <property type="match status" value="1"/>
</dbReference>
<dbReference type="InterPro" id="IPR006140">
    <property type="entry name" value="D-isomer_DH_NAD-bd"/>
</dbReference>
<dbReference type="CDD" id="cd12172">
    <property type="entry name" value="PGDH_like_2"/>
    <property type="match status" value="1"/>
</dbReference>